<protein>
    <recommendedName>
        <fullName evidence="1">Aminotransferase class I/classII large domain-containing protein</fullName>
    </recommendedName>
</protein>
<evidence type="ECO:0000313" key="3">
    <source>
        <dbReference type="Proteomes" id="UP000005666"/>
    </source>
</evidence>
<accession>G8BN12</accession>
<dbReference type="EMBL" id="HE612856">
    <property type="protein sequence ID" value="CCE61290.1"/>
    <property type="molecule type" value="Genomic_DNA"/>
</dbReference>
<reference evidence="2 3" key="1">
    <citation type="journal article" date="2011" name="Proc. Natl. Acad. Sci. U.S.A.">
        <title>Evolutionary erosion of yeast sex chromosomes by mating-type switching accidents.</title>
        <authorList>
            <person name="Gordon J.L."/>
            <person name="Armisen D."/>
            <person name="Proux-Wera E."/>
            <person name="Oheigeartaigh S.S."/>
            <person name="Byrne K.P."/>
            <person name="Wolfe K.H."/>
        </authorList>
    </citation>
    <scope>NUCLEOTIDE SEQUENCE [LARGE SCALE GENOMIC DNA]</scope>
    <source>
        <strain evidence="3">ATCC 24235 / CBS 4417 / NBRC 1672 / NRRL Y-8282 / UCD 70-5</strain>
    </source>
</reference>
<keyword evidence="3" id="KW-1185">Reference proteome</keyword>
<sequence>MDSTLAINFFKGHPSFRLLPNEQIVKATTQLLQDNTRDYDDDPVNRHPLTYGSNEGSLWVRDTICEFNNYKAFKFKASDKNVKSKPEYLNLTSGASYGVLNILLQCTLPHTGYTRQAFIITPTYFLINDCFFDAGFGNKLTAINEVGNDSFDLKMLEDKLIYFEEQVNVNKIEENCNDDFAVLRNPLKAEQDQKKIYRYVIYLIPTYSNPSSHTYNMETRVALIDLARKYDMLIITDDVYDLLNYNISEGQITNNEIPTPMRRLVHLDRETNSDPISFGNTISNATFSKLIAPGLRFGYQESINEKLVSQLSIGGANVSGGTPAQLNSMIVGTLLKNRLAEKILFNFIKTYKDRAAVLYTAMKLYMPEGTAFSKMNGGYFCWVKLPENYDAVAIGKLAKKEGAIVANGSDFEVVGDTRDWGKNCFRLSISFLEREDIRKGIEILGKICKQYRKAASIA</sequence>
<dbReference type="InterPro" id="IPR015422">
    <property type="entry name" value="PyrdxlP-dep_Trfase_small"/>
</dbReference>
<dbReference type="PANTHER" id="PTHR42858">
    <property type="entry name" value="AMINOTRANSFERASE"/>
    <property type="match status" value="1"/>
</dbReference>
<dbReference type="PANTHER" id="PTHR42858:SF1">
    <property type="entry name" value="LD15494P"/>
    <property type="match status" value="1"/>
</dbReference>
<proteinExistence type="predicted"/>
<dbReference type="STRING" id="1071381.G8BN12"/>
<dbReference type="CDD" id="cd00609">
    <property type="entry name" value="AAT_like"/>
    <property type="match status" value="1"/>
</dbReference>
<dbReference type="HOGENOM" id="CLU_017584_0_6_1"/>
<dbReference type="Proteomes" id="UP000005666">
    <property type="component" value="Chromosome 1"/>
</dbReference>
<dbReference type="OrthoDB" id="7042322at2759"/>
<dbReference type="AlphaFoldDB" id="G8BN12"/>
<dbReference type="InterPro" id="IPR004839">
    <property type="entry name" value="Aminotransferase_I/II_large"/>
</dbReference>
<dbReference type="Gene3D" id="3.90.1150.10">
    <property type="entry name" value="Aspartate Aminotransferase, domain 1"/>
    <property type="match status" value="1"/>
</dbReference>
<dbReference type="OMA" id="FEDNGFQ"/>
<dbReference type="GO" id="GO:0047536">
    <property type="term" value="F:2-aminoadipate transaminase activity"/>
    <property type="evidence" value="ECO:0007669"/>
    <property type="project" value="EnsemblFungi"/>
</dbReference>
<organism evidence="2 3">
    <name type="scientific">Tetrapisispora phaffii (strain ATCC 24235 / CBS 4417 / NBRC 1672 / NRRL Y-8282 / UCD 70-5)</name>
    <name type="common">Yeast</name>
    <name type="synonym">Fabospora phaffii</name>
    <dbReference type="NCBI Taxonomy" id="1071381"/>
    <lineage>
        <taxon>Eukaryota</taxon>
        <taxon>Fungi</taxon>
        <taxon>Dikarya</taxon>
        <taxon>Ascomycota</taxon>
        <taxon>Saccharomycotina</taxon>
        <taxon>Saccharomycetes</taxon>
        <taxon>Saccharomycetales</taxon>
        <taxon>Saccharomycetaceae</taxon>
        <taxon>Tetrapisispora</taxon>
    </lineage>
</organism>
<feature type="domain" description="Aminotransferase class I/classII large" evidence="1">
    <location>
        <begin position="51"/>
        <end position="443"/>
    </location>
</feature>
<dbReference type="GO" id="GO:0030170">
    <property type="term" value="F:pyridoxal phosphate binding"/>
    <property type="evidence" value="ECO:0007669"/>
    <property type="project" value="InterPro"/>
</dbReference>
<dbReference type="KEGG" id="tpf:TPHA_0A02080"/>
<evidence type="ECO:0000313" key="2">
    <source>
        <dbReference type="EMBL" id="CCE61290.1"/>
    </source>
</evidence>
<gene>
    <name evidence="2" type="primary">TPHA0A02080</name>
    <name evidence="2" type="ordered locus">TPHA_0A02080</name>
</gene>
<dbReference type="eggNOG" id="KOG0634">
    <property type="taxonomic scope" value="Eukaryota"/>
</dbReference>
<dbReference type="RefSeq" id="XP_003683724.1">
    <property type="nucleotide sequence ID" value="XM_003683676.1"/>
</dbReference>
<dbReference type="SUPFAM" id="SSF53383">
    <property type="entry name" value="PLP-dependent transferases"/>
    <property type="match status" value="1"/>
</dbReference>
<dbReference type="Pfam" id="PF00155">
    <property type="entry name" value="Aminotran_1_2"/>
    <property type="match status" value="1"/>
</dbReference>
<dbReference type="InterPro" id="IPR015424">
    <property type="entry name" value="PyrdxlP-dep_Trfase"/>
</dbReference>
<name>G8BN12_TETPH</name>
<dbReference type="GeneID" id="11532298"/>
<evidence type="ECO:0000259" key="1">
    <source>
        <dbReference type="Pfam" id="PF00155"/>
    </source>
</evidence>
<dbReference type="Gene3D" id="3.40.640.10">
    <property type="entry name" value="Type I PLP-dependent aspartate aminotransferase-like (Major domain)"/>
    <property type="match status" value="1"/>
</dbReference>
<dbReference type="InterPro" id="IPR015421">
    <property type="entry name" value="PyrdxlP-dep_Trfase_major"/>
</dbReference>